<gene>
    <name evidence="1" type="ORF">ABS26_06370</name>
</gene>
<name>A0A0R2XPW7_9GAMM</name>
<dbReference type="EMBL" id="LIDH01000248">
    <property type="protein sequence ID" value="KRP38159.1"/>
    <property type="molecule type" value="Genomic_DNA"/>
</dbReference>
<protein>
    <submittedName>
        <fullName evidence="1">Uncharacterized protein</fullName>
    </submittedName>
</protein>
<dbReference type="Proteomes" id="UP000052124">
    <property type="component" value="Unassembled WGS sequence"/>
</dbReference>
<dbReference type="AlphaFoldDB" id="A0A0R2XPW7"/>
<accession>A0A0R2XPW7</accession>
<sequence length="94" mass="10179">MRAGFKGVIAGSMLVAVGTAYSDKEEFLLSFHGFEPDAYTEEGQAGLAQILSGKMFDFQIPMSAVNFRRSIAASKAGELGYDSTTYEGRFYSEG</sequence>
<organism evidence="1 2">
    <name type="scientific">OM182 bacterium BACL3 MAG-120531-bin86</name>
    <dbReference type="NCBI Taxonomy" id="1655628"/>
    <lineage>
        <taxon>Bacteria</taxon>
        <taxon>Pseudomonadati</taxon>
        <taxon>Pseudomonadota</taxon>
        <taxon>Gammaproteobacteria</taxon>
        <taxon>OMG group</taxon>
        <taxon>OM182 clade</taxon>
    </lineage>
</organism>
<proteinExistence type="predicted"/>
<evidence type="ECO:0000313" key="1">
    <source>
        <dbReference type="EMBL" id="KRP38159.1"/>
    </source>
</evidence>
<reference evidence="1 2" key="1">
    <citation type="submission" date="2015-10" db="EMBL/GenBank/DDBJ databases">
        <title>Metagenome-Assembled Genomes uncover a global brackish microbiome.</title>
        <authorList>
            <person name="Hugerth L.W."/>
            <person name="Larsson J."/>
            <person name="Alneberg J."/>
            <person name="Lindh M.V."/>
            <person name="Legrand C."/>
            <person name="Pinhassi J."/>
            <person name="Andersson A.F."/>
        </authorList>
    </citation>
    <scope>NUCLEOTIDE SEQUENCE [LARGE SCALE GENOMIC DNA]</scope>
    <source>
        <strain evidence="1">BACL3 MAG-120531-bin86</strain>
    </source>
</reference>
<feature type="non-terminal residue" evidence="1">
    <location>
        <position position="94"/>
    </location>
</feature>
<evidence type="ECO:0000313" key="2">
    <source>
        <dbReference type="Proteomes" id="UP000052124"/>
    </source>
</evidence>
<comment type="caution">
    <text evidence="1">The sequence shown here is derived from an EMBL/GenBank/DDBJ whole genome shotgun (WGS) entry which is preliminary data.</text>
</comment>